<dbReference type="STRING" id="1054147.F4PQE0"/>
<dbReference type="PANTHER" id="PTHR13282:SF6">
    <property type="entry name" value="PROTEIN FAM32A"/>
    <property type="match status" value="1"/>
</dbReference>
<name>F4PQE0_CACFS</name>
<dbReference type="PANTHER" id="PTHR13282">
    <property type="entry name" value="PROTEIN FAM32A"/>
    <property type="match status" value="1"/>
</dbReference>
<evidence type="ECO:0000256" key="1">
    <source>
        <dbReference type="SAM" id="MobiDB-lite"/>
    </source>
</evidence>
<evidence type="ECO:0000313" key="2">
    <source>
        <dbReference type="EMBL" id="EGG22603.1"/>
    </source>
</evidence>
<sequence length="127" mass="14803">MSSNYSNVVGGKLKLKGSVPLTPSHDLKKKKKKKSSSSSSSLKREEKKRHQEEQELEDHESNNTNNNEKEEKIYTESELRHRKLQARIEEKRIKEMIKMSHKEKVEDFNKKLNQLSEHHDVPKVGPG</sequence>
<dbReference type="OrthoDB" id="205403at2759"/>
<dbReference type="GO" id="GO:0005730">
    <property type="term" value="C:nucleolus"/>
    <property type="evidence" value="ECO:0007669"/>
    <property type="project" value="TreeGrafter"/>
</dbReference>
<dbReference type="RefSeq" id="XP_004360454.1">
    <property type="nucleotide sequence ID" value="XM_004360397.1"/>
</dbReference>
<dbReference type="OMA" id="QLSEHHD"/>
<keyword evidence="3" id="KW-1185">Reference proteome</keyword>
<dbReference type="Pfam" id="PF08555">
    <property type="entry name" value="FAM32A"/>
    <property type="match status" value="1"/>
</dbReference>
<organism evidence="2 3">
    <name type="scientific">Cavenderia fasciculata</name>
    <name type="common">Slime mold</name>
    <name type="synonym">Dictyostelium fasciculatum</name>
    <dbReference type="NCBI Taxonomy" id="261658"/>
    <lineage>
        <taxon>Eukaryota</taxon>
        <taxon>Amoebozoa</taxon>
        <taxon>Evosea</taxon>
        <taxon>Eumycetozoa</taxon>
        <taxon>Dictyostelia</taxon>
        <taxon>Acytosteliales</taxon>
        <taxon>Cavenderiaceae</taxon>
        <taxon>Cavenderia</taxon>
    </lineage>
</organism>
<dbReference type="KEGG" id="dfa:DFA_04733"/>
<accession>F4PQE0</accession>
<dbReference type="EMBL" id="GL883009">
    <property type="protein sequence ID" value="EGG22603.1"/>
    <property type="molecule type" value="Genomic_DNA"/>
</dbReference>
<evidence type="ECO:0000313" key="3">
    <source>
        <dbReference type="Proteomes" id="UP000007797"/>
    </source>
</evidence>
<protein>
    <submittedName>
        <fullName evidence="2">DUF1754 family protein</fullName>
    </submittedName>
</protein>
<feature type="compositionally biased region" description="Basic and acidic residues" evidence="1">
    <location>
        <begin position="67"/>
        <end position="79"/>
    </location>
</feature>
<dbReference type="Proteomes" id="UP000007797">
    <property type="component" value="Unassembled WGS sequence"/>
</dbReference>
<dbReference type="GeneID" id="14874298"/>
<gene>
    <name evidence="2" type="primary">fam32</name>
    <name evidence="2" type="ORF">DFA_04733</name>
</gene>
<feature type="compositionally biased region" description="Basic and acidic residues" evidence="1">
    <location>
        <begin position="42"/>
        <end position="53"/>
    </location>
</feature>
<reference evidence="3" key="1">
    <citation type="journal article" date="2011" name="Genome Res.">
        <title>Phylogeny-wide analysis of social amoeba genomes highlights ancient origins for complex intercellular communication.</title>
        <authorList>
            <person name="Heidel A.J."/>
            <person name="Lawal H.M."/>
            <person name="Felder M."/>
            <person name="Schilde C."/>
            <person name="Helps N.R."/>
            <person name="Tunggal B."/>
            <person name="Rivero F."/>
            <person name="John U."/>
            <person name="Schleicher M."/>
            <person name="Eichinger L."/>
            <person name="Platzer M."/>
            <person name="Noegel A.A."/>
            <person name="Schaap P."/>
            <person name="Gloeckner G."/>
        </authorList>
    </citation>
    <scope>NUCLEOTIDE SEQUENCE [LARGE SCALE GENOMIC DNA]</scope>
    <source>
        <strain evidence="3">SH3</strain>
    </source>
</reference>
<feature type="region of interest" description="Disordered" evidence="1">
    <location>
        <begin position="1"/>
        <end position="82"/>
    </location>
</feature>
<dbReference type="AlphaFoldDB" id="F4PQE0"/>
<dbReference type="InterPro" id="IPR013865">
    <property type="entry name" value="FAM32A"/>
</dbReference>
<proteinExistence type="predicted"/>